<gene>
    <name evidence="6" type="primary">107370087</name>
</gene>
<dbReference type="KEGG" id="tut:107370087"/>
<dbReference type="EMBL" id="CAEY01001063">
    <property type="status" value="NOT_ANNOTATED_CDS"/>
    <property type="molecule type" value="Genomic_DNA"/>
</dbReference>
<dbReference type="STRING" id="32264.T1L470"/>
<keyword evidence="7" id="KW-1185">Reference proteome</keyword>
<keyword evidence="2" id="KW-0645">Protease</keyword>
<evidence type="ECO:0000256" key="4">
    <source>
        <dbReference type="ARBA" id="ARBA00022807"/>
    </source>
</evidence>
<reference evidence="7" key="1">
    <citation type="submission" date="2011-08" db="EMBL/GenBank/DDBJ databases">
        <authorList>
            <person name="Rombauts S."/>
        </authorList>
    </citation>
    <scope>NUCLEOTIDE SEQUENCE</scope>
    <source>
        <strain evidence="7">London</strain>
    </source>
</reference>
<proteinExistence type="inferred from homology"/>
<dbReference type="InterPro" id="IPR038765">
    <property type="entry name" value="Papain-like_cys_pep_sf"/>
</dbReference>
<organism evidence="6 7">
    <name type="scientific">Tetranychus urticae</name>
    <name type="common">Two-spotted spider mite</name>
    <dbReference type="NCBI Taxonomy" id="32264"/>
    <lineage>
        <taxon>Eukaryota</taxon>
        <taxon>Metazoa</taxon>
        <taxon>Ecdysozoa</taxon>
        <taxon>Arthropoda</taxon>
        <taxon>Chelicerata</taxon>
        <taxon>Arachnida</taxon>
        <taxon>Acari</taxon>
        <taxon>Acariformes</taxon>
        <taxon>Trombidiformes</taxon>
        <taxon>Prostigmata</taxon>
        <taxon>Eleutherengona</taxon>
        <taxon>Raphignathae</taxon>
        <taxon>Tetranychoidea</taxon>
        <taxon>Tetranychidae</taxon>
        <taxon>Tetranychus</taxon>
    </lineage>
</organism>
<dbReference type="GO" id="GO:0019784">
    <property type="term" value="F:deNEDDylase activity"/>
    <property type="evidence" value="ECO:0007669"/>
    <property type="project" value="InterPro"/>
</dbReference>
<dbReference type="SUPFAM" id="SSF54001">
    <property type="entry name" value="Cysteine proteinases"/>
    <property type="match status" value="1"/>
</dbReference>
<dbReference type="PANTHER" id="PTHR46468:SF1">
    <property type="entry name" value="SENTRIN-SPECIFIC PROTEASE 8"/>
    <property type="match status" value="1"/>
</dbReference>
<evidence type="ECO:0000313" key="6">
    <source>
        <dbReference type="EnsemblMetazoa" id="tetur37g01010.1"/>
    </source>
</evidence>
<dbReference type="AlphaFoldDB" id="T1L470"/>
<dbReference type="OMA" id="GFYFEYL"/>
<dbReference type="Pfam" id="PF02902">
    <property type="entry name" value="Peptidase_C48"/>
    <property type="match status" value="1"/>
</dbReference>
<feature type="domain" description="Ubiquitin-like protease family profile" evidence="5">
    <location>
        <begin position="14"/>
        <end position="187"/>
    </location>
</feature>
<evidence type="ECO:0000256" key="2">
    <source>
        <dbReference type="ARBA" id="ARBA00022670"/>
    </source>
</evidence>
<comment type="similarity">
    <text evidence="1">Belongs to the peptidase C48 family.</text>
</comment>
<dbReference type="InterPro" id="IPR044613">
    <property type="entry name" value="Nep1/2-like"/>
</dbReference>
<dbReference type="OrthoDB" id="5065855at2759"/>
<evidence type="ECO:0000256" key="3">
    <source>
        <dbReference type="ARBA" id="ARBA00022801"/>
    </source>
</evidence>
<evidence type="ECO:0000256" key="1">
    <source>
        <dbReference type="ARBA" id="ARBA00005234"/>
    </source>
</evidence>
<dbReference type="PANTHER" id="PTHR46468">
    <property type="entry name" value="SENTRIN-SPECIFIC PROTEASE 8"/>
    <property type="match status" value="1"/>
</dbReference>
<keyword evidence="3" id="KW-0378">Hydrolase</keyword>
<evidence type="ECO:0000313" key="7">
    <source>
        <dbReference type="Proteomes" id="UP000015104"/>
    </source>
</evidence>
<dbReference type="Proteomes" id="UP000015104">
    <property type="component" value="Unassembled WGS sequence"/>
</dbReference>
<protein>
    <recommendedName>
        <fullName evidence="5">Ubiquitin-like protease family profile domain-containing protein</fullName>
    </recommendedName>
</protein>
<dbReference type="GO" id="GO:0008234">
    <property type="term" value="F:cysteine-type peptidase activity"/>
    <property type="evidence" value="ECO:0007669"/>
    <property type="project" value="UniProtKB-KW"/>
</dbReference>
<dbReference type="EnsemblMetazoa" id="tetur37g01010.1">
    <property type="protein sequence ID" value="tetur37g01010.1"/>
    <property type="gene ID" value="tetur37g01010"/>
</dbReference>
<accession>T1L470</accession>
<keyword evidence="4" id="KW-0788">Thiol protease</keyword>
<dbReference type="InterPro" id="IPR003653">
    <property type="entry name" value="Peptidase_C48_C"/>
</dbReference>
<name>T1L470_TETUR</name>
<sequence length="226" mass="25514">MASYGENVLSYHDTLLRQTDVGTLEPGKWVNDNIISFWFEYLEHEVYSDYEPFIKFIPPDVAQFIKSAAEIPSQVSDVSSVLESMNLSKKQLILIPINDSPTDAITTSGTHWTLATFTTENGTFEHYDSFAGSVNHLHAQAIFHVLSPILIPDRASDIELDFCEVACTQQRNNSDCGIHLICNADAVCKKYFLGDERPVSEIVSIDVINKTRNELKTLISKIRQRR</sequence>
<dbReference type="PROSITE" id="PS50600">
    <property type="entry name" value="ULP_PROTEASE"/>
    <property type="match status" value="1"/>
</dbReference>
<dbReference type="GO" id="GO:0006508">
    <property type="term" value="P:proteolysis"/>
    <property type="evidence" value="ECO:0007669"/>
    <property type="project" value="UniProtKB-KW"/>
</dbReference>
<dbReference type="Gene3D" id="3.40.395.10">
    <property type="entry name" value="Adenoviral Proteinase, Chain A"/>
    <property type="match status" value="1"/>
</dbReference>
<dbReference type="eggNOG" id="KOG3246">
    <property type="taxonomic scope" value="Eukaryota"/>
</dbReference>
<evidence type="ECO:0000259" key="5">
    <source>
        <dbReference type="PROSITE" id="PS50600"/>
    </source>
</evidence>
<dbReference type="HOGENOM" id="CLU_043678_3_1_1"/>
<reference evidence="6" key="2">
    <citation type="submission" date="2015-06" db="UniProtKB">
        <authorList>
            <consortium name="EnsemblMetazoa"/>
        </authorList>
    </citation>
    <scope>IDENTIFICATION</scope>
</reference>
<dbReference type="GO" id="GO:0000338">
    <property type="term" value="P:protein deneddylation"/>
    <property type="evidence" value="ECO:0007669"/>
    <property type="project" value="TreeGrafter"/>
</dbReference>